<proteinExistence type="predicted"/>
<name>A0ABU6ZZF0_9FABA</name>
<accession>A0ABU6ZZF0</accession>
<gene>
    <name evidence="2" type="ORF">PIB30_113506</name>
</gene>
<evidence type="ECO:0000313" key="3">
    <source>
        <dbReference type="Proteomes" id="UP001341840"/>
    </source>
</evidence>
<dbReference type="EMBL" id="JASCZI010281142">
    <property type="protein sequence ID" value="MED6227435.1"/>
    <property type="molecule type" value="Genomic_DNA"/>
</dbReference>
<keyword evidence="1" id="KW-1133">Transmembrane helix</keyword>
<organism evidence="2 3">
    <name type="scientific">Stylosanthes scabra</name>
    <dbReference type="NCBI Taxonomy" id="79078"/>
    <lineage>
        <taxon>Eukaryota</taxon>
        <taxon>Viridiplantae</taxon>
        <taxon>Streptophyta</taxon>
        <taxon>Embryophyta</taxon>
        <taxon>Tracheophyta</taxon>
        <taxon>Spermatophyta</taxon>
        <taxon>Magnoliopsida</taxon>
        <taxon>eudicotyledons</taxon>
        <taxon>Gunneridae</taxon>
        <taxon>Pentapetalae</taxon>
        <taxon>rosids</taxon>
        <taxon>fabids</taxon>
        <taxon>Fabales</taxon>
        <taxon>Fabaceae</taxon>
        <taxon>Papilionoideae</taxon>
        <taxon>50 kb inversion clade</taxon>
        <taxon>dalbergioids sensu lato</taxon>
        <taxon>Dalbergieae</taxon>
        <taxon>Pterocarpus clade</taxon>
        <taxon>Stylosanthes</taxon>
    </lineage>
</organism>
<feature type="transmembrane region" description="Helical" evidence="1">
    <location>
        <begin position="72"/>
        <end position="90"/>
    </location>
</feature>
<keyword evidence="1" id="KW-0812">Transmembrane</keyword>
<evidence type="ECO:0000313" key="2">
    <source>
        <dbReference type="EMBL" id="MED6227435.1"/>
    </source>
</evidence>
<keyword evidence="3" id="KW-1185">Reference proteome</keyword>
<dbReference type="Proteomes" id="UP001341840">
    <property type="component" value="Unassembled WGS sequence"/>
</dbReference>
<comment type="caution">
    <text evidence="2">The sequence shown here is derived from an EMBL/GenBank/DDBJ whole genome shotgun (WGS) entry which is preliminary data.</text>
</comment>
<feature type="non-terminal residue" evidence="2">
    <location>
        <position position="1"/>
    </location>
</feature>
<keyword evidence="1" id="KW-0472">Membrane</keyword>
<evidence type="ECO:0000256" key="1">
    <source>
        <dbReference type="SAM" id="Phobius"/>
    </source>
</evidence>
<evidence type="ECO:0008006" key="4">
    <source>
        <dbReference type="Google" id="ProtNLM"/>
    </source>
</evidence>
<protein>
    <recommendedName>
        <fullName evidence="4">DUF1640 domain-containing protein</fullName>
    </recommendedName>
</protein>
<sequence length="93" mass="10283">HVLVGLYLQIGGTHCDFFLWLDRHVAKFGRKEGVKCEEGAEDVNMHFATLNVDDRLGALEDKLAAMEKRKGINTFLIVMGLLIGLISIGASRV</sequence>
<reference evidence="2 3" key="1">
    <citation type="journal article" date="2023" name="Plants (Basel)">
        <title>Bridging the Gap: Combining Genomics and Transcriptomics Approaches to Understand Stylosanthes scabra, an Orphan Legume from the Brazilian Caatinga.</title>
        <authorList>
            <person name="Ferreira-Neto J.R.C."/>
            <person name="da Silva M.D."/>
            <person name="Binneck E."/>
            <person name="de Melo N.F."/>
            <person name="da Silva R.H."/>
            <person name="de Melo A.L.T.M."/>
            <person name="Pandolfi V."/>
            <person name="Bustamante F.O."/>
            <person name="Brasileiro-Vidal A.C."/>
            <person name="Benko-Iseppon A.M."/>
        </authorList>
    </citation>
    <scope>NUCLEOTIDE SEQUENCE [LARGE SCALE GENOMIC DNA]</scope>
    <source>
        <tissue evidence="2">Leaves</tissue>
    </source>
</reference>